<organism evidence="2 3">
    <name type="scientific">Crassostrea virginica</name>
    <name type="common">Eastern oyster</name>
    <dbReference type="NCBI Taxonomy" id="6565"/>
    <lineage>
        <taxon>Eukaryota</taxon>
        <taxon>Metazoa</taxon>
        <taxon>Spiralia</taxon>
        <taxon>Lophotrochozoa</taxon>
        <taxon>Mollusca</taxon>
        <taxon>Bivalvia</taxon>
        <taxon>Autobranchia</taxon>
        <taxon>Pteriomorphia</taxon>
        <taxon>Ostreida</taxon>
        <taxon>Ostreoidea</taxon>
        <taxon>Ostreidae</taxon>
        <taxon>Crassostrea</taxon>
    </lineage>
</organism>
<sequence length="142" mass="16306">MAKCHLSVDQLKKELGRRGAATTGRKTDLIERLEAYERNQDFRGPIIVLPPEDNRDWPDRGFNQLIKEHKTYLPKITKEQVEGYFIYRIGEDKEHVSDIKALKKGKDMMHSRILACSILVKEDIFLSGVVAAAMKKKASYCI</sequence>
<dbReference type="Gene3D" id="1.10.720.30">
    <property type="entry name" value="SAP domain"/>
    <property type="match status" value="1"/>
</dbReference>
<dbReference type="SMART" id="SM00513">
    <property type="entry name" value="SAP"/>
    <property type="match status" value="1"/>
</dbReference>
<reference evidence="3" key="1">
    <citation type="submission" date="2025-08" db="UniProtKB">
        <authorList>
            <consortium name="RefSeq"/>
        </authorList>
    </citation>
    <scope>IDENTIFICATION</scope>
    <source>
        <tissue evidence="3">Whole sample</tissue>
    </source>
</reference>
<dbReference type="SUPFAM" id="SSF68906">
    <property type="entry name" value="SAP domain"/>
    <property type="match status" value="1"/>
</dbReference>
<keyword evidence="2" id="KW-1185">Reference proteome</keyword>
<dbReference type="OrthoDB" id="6137012at2759"/>
<dbReference type="PROSITE" id="PS50800">
    <property type="entry name" value="SAP"/>
    <property type="match status" value="1"/>
</dbReference>
<proteinExistence type="predicted"/>
<gene>
    <name evidence="3" type="primary">LOC111117201</name>
</gene>
<dbReference type="InterPro" id="IPR036361">
    <property type="entry name" value="SAP_dom_sf"/>
</dbReference>
<name>A0A8B8CBA1_CRAVI</name>
<dbReference type="KEGG" id="cvn:111117201"/>
<evidence type="ECO:0000313" key="3">
    <source>
        <dbReference type="RefSeq" id="XP_022311981.1"/>
    </source>
</evidence>
<dbReference type="Pfam" id="PF02037">
    <property type="entry name" value="SAP"/>
    <property type="match status" value="1"/>
</dbReference>
<dbReference type="GeneID" id="111117201"/>
<dbReference type="InterPro" id="IPR003034">
    <property type="entry name" value="SAP_dom"/>
</dbReference>
<dbReference type="AlphaFoldDB" id="A0A8B8CBA1"/>
<evidence type="ECO:0000259" key="1">
    <source>
        <dbReference type="PROSITE" id="PS50800"/>
    </source>
</evidence>
<dbReference type="Proteomes" id="UP000694844">
    <property type="component" value="Chromosome 10"/>
</dbReference>
<accession>A0A8B8CBA1</accession>
<dbReference type="RefSeq" id="XP_022311981.1">
    <property type="nucleotide sequence ID" value="XM_022456273.1"/>
</dbReference>
<evidence type="ECO:0000313" key="2">
    <source>
        <dbReference type="Proteomes" id="UP000694844"/>
    </source>
</evidence>
<protein>
    <submittedName>
        <fullName evidence="3">Uncharacterized protein LOC111117201</fullName>
    </submittedName>
</protein>
<feature type="domain" description="SAP" evidence="1">
    <location>
        <begin position="3"/>
        <end position="37"/>
    </location>
</feature>